<evidence type="ECO:0000256" key="5">
    <source>
        <dbReference type="ARBA" id="ARBA00012213"/>
    </source>
</evidence>
<comment type="catalytic activity">
    <reaction evidence="1">
        <text>4-hydroxy-4-methyl-2-oxoglutarate = 2 pyruvate</text>
        <dbReference type="Rhea" id="RHEA:22748"/>
        <dbReference type="ChEBI" id="CHEBI:15361"/>
        <dbReference type="ChEBI" id="CHEBI:58276"/>
        <dbReference type="EC" id="4.1.3.17"/>
    </reaction>
</comment>
<reference evidence="15" key="1">
    <citation type="submission" date="2016-10" db="EMBL/GenBank/DDBJ databases">
        <authorList>
            <person name="Varghese N."/>
            <person name="Submissions S."/>
        </authorList>
    </citation>
    <scope>NUCLEOTIDE SEQUENCE [LARGE SCALE GENOMIC DNA]</scope>
    <source>
        <strain evidence="15">DSM 45237</strain>
    </source>
</reference>
<keyword evidence="13" id="KW-0460">Magnesium</keyword>
<evidence type="ECO:0000256" key="12">
    <source>
        <dbReference type="ARBA" id="ARBA00047973"/>
    </source>
</evidence>
<comment type="catalytic activity">
    <reaction evidence="12">
        <text>oxaloacetate + H(+) = pyruvate + CO2</text>
        <dbReference type="Rhea" id="RHEA:15641"/>
        <dbReference type="ChEBI" id="CHEBI:15361"/>
        <dbReference type="ChEBI" id="CHEBI:15378"/>
        <dbReference type="ChEBI" id="CHEBI:16452"/>
        <dbReference type="ChEBI" id="CHEBI:16526"/>
        <dbReference type="EC" id="4.1.1.112"/>
    </reaction>
</comment>
<feature type="binding site" evidence="13">
    <location>
        <position position="127"/>
    </location>
    <ligand>
        <name>substrate</name>
    </ligand>
</feature>
<evidence type="ECO:0000256" key="1">
    <source>
        <dbReference type="ARBA" id="ARBA00001342"/>
    </source>
</evidence>
<evidence type="ECO:0000256" key="10">
    <source>
        <dbReference type="ARBA" id="ARBA00030169"/>
    </source>
</evidence>
<proteinExistence type="inferred from homology"/>
<dbReference type="GO" id="GO:0046872">
    <property type="term" value="F:metal ion binding"/>
    <property type="evidence" value="ECO:0007669"/>
    <property type="project" value="UniProtKB-KW"/>
</dbReference>
<dbReference type="Gene3D" id="3.50.30.40">
    <property type="entry name" value="Ribonuclease E inhibitor RraA/RraA-like"/>
    <property type="match status" value="1"/>
</dbReference>
<organism evidence="14 15">
    <name type="scientific">Jiangella alba</name>
    <dbReference type="NCBI Taxonomy" id="561176"/>
    <lineage>
        <taxon>Bacteria</taxon>
        <taxon>Bacillati</taxon>
        <taxon>Actinomycetota</taxon>
        <taxon>Actinomycetes</taxon>
        <taxon>Jiangellales</taxon>
        <taxon>Jiangellaceae</taxon>
        <taxon>Jiangella</taxon>
    </lineage>
</organism>
<keyword evidence="15" id="KW-1185">Reference proteome</keyword>
<dbReference type="GO" id="GO:0047443">
    <property type="term" value="F:4-hydroxy-4-methyl-2-oxoglutarate aldolase activity"/>
    <property type="evidence" value="ECO:0007669"/>
    <property type="project" value="UniProtKB-EC"/>
</dbReference>
<dbReference type="CDD" id="cd16841">
    <property type="entry name" value="RraA_family"/>
    <property type="match status" value="1"/>
</dbReference>
<keyword evidence="13" id="KW-0479">Metal-binding</keyword>
<protein>
    <recommendedName>
        <fullName evidence="7">Putative 4-hydroxy-4-methyl-2-oxoglutarate aldolase</fullName>
        <ecNumber evidence="6">4.1.1.112</ecNumber>
        <ecNumber evidence="5">4.1.3.17</ecNumber>
    </recommendedName>
    <alternativeName>
        <fullName evidence="11">Oxaloacetate decarboxylase</fullName>
    </alternativeName>
    <alternativeName>
        <fullName evidence="9">Regulator of ribonuclease activity homolog</fullName>
    </alternativeName>
    <alternativeName>
        <fullName evidence="10">RraA-like protein</fullName>
    </alternativeName>
</protein>
<dbReference type="EC" id="4.1.1.112" evidence="6"/>
<comment type="similarity">
    <text evidence="3">Belongs to the class II aldolase/RraA-like family.</text>
</comment>
<dbReference type="Proteomes" id="UP000181980">
    <property type="component" value="Unassembled WGS sequence"/>
</dbReference>
<comment type="subunit">
    <text evidence="4">Homotrimer.</text>
</comment>
<sequence>MSVEPVPMRWLAEVERYSTPTIANAIETFDVRPRSEGFLDATVRHVAGGPGPWTAYAATARMRSAERYGDAVPLVALLRHIAELPEPRVVVVEDLDERPVGALWGEVMANIHRAHGCVGAVTNGGVRDIDEVGSLGFRFYASSVLVSHANAHLVEVGVPVRVGGMVVEPGALLHGDSHGVVEVPRAIAGEVAAAAHAVETTEREIIGHVRQGRLDVERFGDFLAAYE</sequence>
<evidence type="ECO:0000313" key="15">
    <source>
        <dbReference type="Proteomes" id="UP000181980"/>
    </source>
</evidence>
<comment type="cofactor">
    <cofactor evidence="13">
        <name>Mg(2+)</name>
        <dbReference type="ChEBI" id="CHEBI:18420"/>
    </cofactor>
</comment>
<dbReference type="PANTHER" id="PTHR33254">
    <property type="entry name" value="4-HYDROXY-4-METHYL-2-OXOGLUTARATE ALDOLASE 3-RELATED"/>
    <property type="match status" value="1"/>
</dbReference>
<dbReference type="PANTHER" id="PTHR33254:SF4">
    <property type="entry name" value="4-HYDROXY-4-METHYL-2-OXOGLUTARATE ALDOLASE 3-RELATED"/>
    <property type="match status" value="1"/>
</dbReference>
<evidence type="ECO:0000256" key="8">
    <source>
        <dbReference type="ARBA" id="ARBA00025046"/>
    </source>
</evidence>
<dbReference type="Pfam" id="PF03737">
    <property type="entry name" value="RraA-like"/>
    <property type="match status" value="1"/>
</dbReference>
<evidence type="ECO:0000256" key="2">
    <source>
        <dbReference type="ARBA" id="ARBA00001968"/>
    </source>
</evidence>
<name>A0A1H5KXF7_9ACTN</name>
<evidence type="ECO:0000256" key="3">
    <source>
        <dbReference type="ARBA" id="ARBA00008621"/>
    </source>
</evidence>
<dbReference type="SUPFAM" id="SSF89562">
    <property type="entry name" value="RraA-like"/>
    <property type="match status" value="1"/>
</dbReference>
<gene>
    <name evidence="14" type="ORF">SAMN04488561_2303</name>
</gene>
<evidence type="ECO:0000256" key="4">
    <source>
        <dbReference type="ARBA" id="ARBA00011233"/>
    </source>
</evidence>
<dbReference type="STRING" id="561176.SAMN04488561_2303"/>
<dbReference type="EC" id="4.1.3.17" evidence="5"/>
<dbReference type="AlphaFoldDB" id="A0A1H5KXF7"/>
<dbReference type="OrthoDB" id="943692at2"/>
<dbReference type="InterPro" id="IPR005493">
    <property type="entry name" value="RraA/RraA-like"/>
</dbReference>
<evidence type="ECO:0000313" key="14">
    <source>
        <dbReference type="EMBL" id="SEE69515.1"/>
    </source>
</evidence>
<dbReference type="EMBL" id="FNUC01000003">
    <property type="protein sequence ID" value="SEE69515.1"/>
    <property type="molecule type" value="Genomic_DNA"/>
</dbReference>
<dbReference type="InterPro" id="IPR036704">
    <property type="entry name" value="RraA/RraA-like_sf"/>
</dbReference>
<dbReference type="GO" id="GO:0008948">
    <property type="term" value="F:oxaloacetate decarboxylase activity"/>
    <property type="evidence" value="ECO:0007669"/>
    <property type="project" value="UniProtKB-EC"/>
</dbReference>
<evidence type="ECO:0000256" key="13">
    <source>
        <dbReference type="PIRSR" id="PIRSR605493-1"/>
    </source>
</evidence>
<feature type="binding site" evidence="13">
    <location>
        <begin position="105"/>
        <end position="108"/>
    </location>
    <ligand>
        <name>substrate</name>
    </ligand>
</feature>
<feature type="binding site" evidence="13">
    <location>
        <position position="128"/>
    </location>
    <ligand>
        <name>Mg(2+)</name>
        <dbReference type="ChEBI" id="CHEBI:18420"/>
    </ligand>
</feature>
<evidence type="ECO:0000256" key="9">
    <source>
        <dbReference type="ARBA" id="ARBA00029596"/>
    </source>
</evidence>
<comment type="function">
    <text evidence="8">Catalyzes the aldol cleavage of 4-hydroxy-4-methyl-2-oxoglutarate (HMG) into 2 molecules of pyruvate. Also contains a secondary oxaloacetate (OAA) decarboxylase activity due to the common pyruvate enolate transition state formed following C-C bond cleavage in the retro-aldol and decarboxylation reactions.</text>
</comment>
<evidence type="ECO:0000256" key="6">
    <source>
        <dbReference type="ARBA" id="ARBA00012947"/>
    </source>
</evidence>
<evidence type="ECO:0000256" key="7">
    <source>
        <dbReference type="ARBA" id="ARBA00016549"/>
    </source>
</evidence>
<comment type="cofactor">
    <cofactor evidence="2">
        <name>a divalent metal cation</name>
        <dbReference type="ChEBI" id="CHEBI:60240"/>
    </cofactor>
</comment>
<dbReference type="RefSeq" id="WP_069112743.1">
    <property type="nucleotide sequence ID" value="NZ_FNUC01000003.1"/>
</dbReference>
<evidence type="ECO:0000256" key="11">
    <source>
        <dbReference type="ARBA" id="ARBA00032305"/>
    </source>
</evidence>
<accession>A0A1H5KXF7</accession>